<dbReference type="GO" id="GO:0031416">
    <property type="term" value="C:NatB complex"/>
    <property type="evidence" value="ECO:0007669"/>
    <property type="project" value="TreeGrafter"/>
</dbReference>
<keyword evidence="5" id="KW-1185">Reference proteome</keyword>
<dbReference type="OrthoDB" id="10264728at2759"/>
<reference evidence="4 5" key="1">
    <citation type="journal article" date="2011" name="Genome Res.">
        <title>Chromosome and gene copy number variation allow major structural change between species and strains of Leishmania.</title>
        <authorList>
            <person name="Rogers M.B."/>
            <person name="Hilley J.D."/>
            <person name="Dickens N.J."/>
            <person name="Wilkes J."/>
            <person name="Bates P.A."/>
            <person name="Depledge D.P."/>
            <person name="Harris D."/>
            <person name="Her Y."/>
            <person name="Herzyk P."/>
            <person name="Imamura H."/>
            <person name="Otto T.D."/>
            <person name="Sanders M."/>
            <person name="Seeger K."/>
            <person name="Dujardin J.C."/>
            <person name="Berriman M."/>
            <person name="Smith D.F."/>
            <person name="Hertz-Fowler C."/>
            <person name="Mottram J.C."/>
        </authorList>
    </citation>
    <scope>NUCLEOTIDE SEQUENCE [LARGE SCALE GENOMIC DNA]</scope>
    <source>
        <strain evidence="4 5">MHOM/GT/2001/U1103</strain>
    </source>
</reference>
<dbReference type="VEuPathDB" id="TriTrypDB:LmxM.25.0020"/>
<dbReference type="Gene3D" id="3.40.630.30">
    <property type="match status" value="1"/>
</dbReference>
<dbReference type="Pfam" id="PF00583">
    <property type="entry name" value="Acetyltransf_1"/>
    <property type="match status" value="1"/>
</dbReference>
<dbReference type="OMA" id="GYIFGQY"/>
<dbReference type="Proteomes" id="UP000007259">
    <property type="component" value="Chromosome 25"/>
</dbReference>
<gene>
    <name evidence="4" type="ORF">LMXM_25_0020</name>
</gene>
<sequence length="239" mass="27675">MPPRWHVLYPCPSLHLPSCHLCLASRACVFERNDHGEKLTGRCCCRALPLPCTMTTYRRMTLCDTLQFNFVNLDQLTETYNTSFYGEYVTHWPEYQRMCVHPTTGIPMAYTLGKAEGQGEDYHGHVSAVSVAPTFRRVALGETLMVELAQMSELVHDAYFVDLFVRKSNQVAQDMYHRLGYIVYRTVLNYYRGDGPKGPFRSDEDALDMRLALRRDKERRKSSVIPLDRPIKPEELEWV</sequence>
<keyword evidence="1" id="KW-0808">Transferase</keyword>
<protein>
    <submittedName>
        <fullName evidence="4">N-terminal acetyltransferase complex ard1 subunit homolog</fullName>
    </submittedName>
</protein>
<keyword evidence="2" id="KW-0012">Acyltransferase</keyword>
<dbReference type="InterPro" id="IPR051646">
    <property type="entry name" value="NatB_acetyltransferase_subunit"/>
</dbReference>
<evidence type="ECO:0000313" key="5">
    <source>
        <dbReference type="Proteomes" id="UP000007259"/>
    </source>
</evidence>
<dbReference type="AlphaFoldDB" id="E9AXY0"/>
<dbReference type="PhylomeDB" id="E9AXY0"/>
<evidence type="ECO:0000259" key="3">
    <source>
        <dbReference type="PROSITE" id="PS51186"/>
    </source>
</evidence>
<evidence type="ECO:0000256" key="1">
    <source>
        <dbReference type="ARBA" id="ARBA00022679"/>
    </source>
</evidence>
<organism evidence="4 5">
    <name type="scientific">Leishmania mexicana (strain MHOM/GT/2001/U1103)</name>
    <dbReference type="NCBI Taxonomy" id="929439"/>
    <lineage>
        <taxon>Eukaryota</taxon>
        <taxon>Discoba</taxon>
        <taxon>Euglenozoa</taxon>
        <taxon>Kinetoplastea</taxon>
        <taxon>Metakinetoplastina</taxon>
        <taxon>Trypanosomatida</taxon>
        <taxon>Trypanosomatidae</taxon>
        <taxon>Leishmaniinae</taxon>
        <taxon>Leishmania</taxon>
    </lineage>
</organism>
<dbReference type="EMBL" id="FR799578">
    <property type="protein sequence ID" value="CBZ27569.1"/>
    <property type="molecule type" value="Genomic_DNA"/>
</dbReference>
<dbReference type="PANTHER" id="PTHR45910">
    <property type="entry name" value="N-ALPHA-ACETYLTRANSFERASE 20"/>
    <property type="match status" value="1"/>
</dbReference>
<dbReference type="GO" id="GO:0004596">
    <property type="term" value="F:protein-N-terminal amino-acid acetyltransferase activity"/>
    <property type="evidence" value="ECO:0007669"/>
    <property type="project" value="TreeGrafter"/>
</dbReference>
<dbReference type="PANTHER" id="PTHR45910:SF1">
    <property type="entry name" value="N-ALPHA-ACETYLTRANSFERASE 20"/>
    <property type="match status" value="1"/>
</dbReference>
<accession>E9AXY0</accession>
<dbReference type="FunFam" id="3.40.630.30:FF:000065">
    <property type="entry name" value="N-terminal acetyltransferase complex ARD1 subunit homolog"/>
    <property type="match status" value="1"/>
</dbReference>
<proteinExistence type="predicted"/>
<feature type="domain" description="N-acetyltransferase" evidence="3">
    <location>
        <begin position="55"/>
        <end position="214"/>
    </location>
</feature>
<evidence type="ECO:0000313" key="4">
    <source>
        <dbReference type="EMBL" id="CBZ27569.1"/>
    </source>
</evidence>
<dbReference type="InterPro" id="IPR000182">
    <property type="entry name" value="GNAT_dom"/>
</dbReference>
<dbReference type="GeneID" id="13449081"/>
<dbReference type="PROSITE" id="PS51186">
    <property type="entry name" value="GNAT"/>
    <property type="match status" value="1"/>
</dbReference>
<dbReference type="KEGG" id="lmi:LMXM_25_0020"/>
<dbReference type="SUPFAM" id="SSF55729">
    <property type="entry name" value="Acyl-CoA N-acyltransferases (Nat)"/>
    <property type="match status" value="1"/>
</dbReference>
<dbReference type="InterPro" id="IPR016181">
    <property type="entry name" value="Acyl_CoA_acyltransferase"/>
</dbReference>
<evidence type="ECO:0000256" key="2">
    <source>
        <dbReference type="ARBA" id="ARBA00023315"/>
    </source>
</evidence>
<name>E9AXY0_LEIMU</name>
<dbReference type="RefSeq" id="XP_003876054.1">
    <property type="nucleotide sequence ID" value="XM_003876005.1"/>
</dbReference>